<feature type="compositionally biased region" description="Low complexity" evidence="1">
    <location>
        <begin position="44"/>
        <end position="53"/>
    </location>
</feature>
<organism evidence="2">
    <name type="scientific">Timema monikensis</name>
    <dbReference type="NCBI Taxonomy" id="170555"/>
    <lineage>
        <taxon>Eukaryota</taxon>
        <taxon>Metazoa</taxon>
        <taxon>Ecdysozoa</taxon>
        <taxon>Arthropoda</taxon>
        <taxon>Hexapoda</taxon>
        <taxon>Insecta</taxon>
        <taxon>Pterygota</taxon>
        <taxon>Neoptera</taxon>
        <taxon>Polyneoptera</taxon>
        <taxon>Phasmatodea</taxon>
        <taxon>Timematodea</taxon>
        <taxon>Timematoidea</taxon>
        <taxon>Timematidae</taxon>
        <taxon>Timema</taxon>
    </lineage>
</organism>
<name>A0A7R9EEE1_9NEOP</name>
<feature type="compositionally biased region" description="Polar residues" evidence="1">
    <location>
        <begin position="94"/>
        <end position="110"/>
    </location>
</feature>
<evidence type="ECO:0000256" key="1">
    <source>
        <dbReference type="SAM" id="MobiDB-lite"/>
    </source>
</evidence>
<gene>
    <name evidence="2" type="ORF">TMSB3V08_LOCUS7846</name>
</gene>
<feature type="region of interest" description="Disordered" evidence="1">
    <location>
        <begin position="94"/>
        <end position="115"/>
    </location>
</feature>
<sequence>MYLELTSHRSTKLTTTNWWSDYSPDSLSFYLGTPPRRTPPPSSHSPISISTASWSVKEKPPPVHPTEIRASISPSSAVELNTTSALANYATESTSSYHDLRNHNSNTLTDEPQDPTHHLRRRCYMKCNKRGGSLYTLAVLLDPVNSHESVD</sequence>
<accession>A0A7R9EEE1</accession>
<protein>
    <submittedName>
        <fullName evidence="2">Uncharacterized protein</fullName>
    </submittedName>
</protein>
<evidence type="ECO:0000313" key="2">
    <source>
        <dbReference type="EMBL" id="CAD7431102.1"/>
    </source>
</evidence>
<dbReference type="EMBL" id="OB794799">
    <property type="protein sequence ID" value="CAD7431102.1"/>
    <property type="molecule type" value="Genomic_DNA"/>
</dbReference>
<feature type="region of interest" description="Disordered" evidence="1">
    <location>
        <begin position="33"/>
        <end position="68"/>
    </location>
</feature>
<reference evidence="2" key="1">
    <citation type="submission" date="2020-11" db="EMBL/GenBank/DDBJ databases">
        <authorList>
            <person name="Tran Van P."/>
        </authorList>
    </citation>
    <scope>NUCLEOTIDE SEQUENCE</scope>
</reference>
<dbReference type="AlphaFoldDB" id="A0A7R9EEE1"/>
<proteinExistence type="predicted"/>